<protein>
    <submittedName>
        <fullName evidence="5">Uncharacterized protein</fullName>
    </submittedName>
</protein>
<proteinExistence type="inferred from homology"/>
<evidence type="ECO:0000256" key="3">
    <source>
        <dbReference type="SAM" id="SignalP"/>
    </source>
</evidence>
<dbReference type="Proteomes" id="UP001152523">
    <property type="component" value="Unassembled WGS sequence"/>
</dbReference>
<dbReference type="AlphaFoldDB" id="A0AAV0G3H0"/>
<keyword evidence="6" id="KW-1185">Reference proteome</keyword>
<evidence type="ECO:0000313" key="6">
    <source>
        <dbReference type="Proteomes" id="UP001152523"/>
    </source>
</evidence>
<evidence type="ECO:0000256" key="1">
    <source>
        <dbReference type="ARBA" id="ARBA00009431"/>
    </source>
</evidence>
<gene>
    <name evidence="5" type="ORF">CEPIT_LOCUS39820</name>
    <name evidence="4" type="ORF">CEPIT_LOCUS9818</name>
</gene>
<evidence type="ECO:0000313" key="4">
    <source>
        <dbReference type="EMBL" id="CAH9086488.1"/>
    </source>
</evidence>
<feature type="signal peptide" evidence="3">
    <location>
        <begin position="1"/>
        <end position="24"/>
    </location>
</feature>
<dbReference type="Pfam" id="PF00450">
    <property type="entry name" value="Peptidase_S10"/>
    <property type="match status" value="1"/>
</dbReference>
<reference evidence="5" key="1">
    <citation type="submission" date="2022-07" db="EMBL/GenBank/DDBJ databases">
        <authorList>
            <person name="Macas J."/>
            <person name="Novak P."/>
            <person name="Neumann P."/>
        </authorList>
    </citation>
    <scope>NUCLEOTIDE SEQUENCE</scope>
</reference>
<dbReference type="GO" id="GO:0004185">
    <property type="term" value="F:serine-type carboxypeptidase activity"/>
    <property type="evidence" value="ECO:0007669"/>
    <property type="project" value="InterPro"/>
</dbReference>
<comment type="similarity">
    <text evidence="1">Belongs to the peptidase S10 family.</text>
</comment>
<dbReference type="EMBL" id="CAMAPF010000056">
    <property type="protein sequence ID" value="CAH9086488.1"/>
    <property type="molecule type" value="Genomic_DNA"/>
</dbReference>
<sequence length="469" mass="52541">MTILSNFLFITFFYLVCLLTITNAEVIDSLPGQPSKNVSFKQHSGYIVTDDDHGRALFYYFAEAQSKNKLSLPLTLWLGGAFGCTSLGIGVFLEHGPFRLSKHDKLIKNEYSWNLESNMLYVDTPIGAGFSYSNTSSDYAVWDEPKSANDNMKFLLKWFDKFPQYRKQDFYIAGDAFGGHLAPQLAAVILEYNANSHGKPPIKLKGIALGNPVLDIKYSLSYVENLWYRGAISEETFHMQKTLCSMGTYFTELALGNVTKQCNKMIEILNNEVGDINMDNMLSPPCLSTEYVGNEARDTSITDPCIDEKLDTYMNNPQVQRALHANSTGLPYSWNMYCEGGTDYEHLEMFAHDVIPTVSALLKRHIRVMLYSGDQDLMVAVTQTRKIASKLARDLKLNTLHNNRPWYNGKQIGGWSQTYGRLKKGKAVIQLTFATVKGGGNYVPYSSPSEALILFKAFLKGSPPPTGPS</sequence>
<comment type="caution">
    <text evidence="5">The sequence shown here is derived from an EMBL/GenBank/DDBJ whole genome shotgun (WGS) entry which is preliminary data.</text>
</comment>
<dbReference type="InterPro" id="IPR001563">
    <property type="entry name" value="Peptidase_S10"/>
</dbReference>
<dbReference type="Gene3D" id="3.40.50.1820">
    <property type="entry name" value="alpha/beta hydrolase"/>
    <property type="match status" value="1"/>
</dbReference>
<dbReference type="EMBL" id="CAMAPF010001039">
    <property type="protein sequence ID" value="CAH9142330.1"/>
    <property type="molecule type" value="Genomic_DNA"/>
</dbReference>
<dbReference type="SUPFAM" id="SSF53474">
    <property type="entry name" value="alpha/beta-Hydrolases"/>
    <property type="match status" value="1"/>
</dbReference>
<dbReference type="PANTHER" id="PTHR11802">
    <property type="entry name" value="SERINE PROTEASE FAMILY S10 SERINE CARBOXYPEPTIDASE"/>
    <property type="match status" value="1"/>
</dbReference>
<dbReference type="Gene3D" id="6.10.250.940">
    <property type="match status" value="1"/>
</dbReference>
<keyword evidence="2" id="KW-0812">Transmembrane</keyword>
<keyword evidence="2" id="KW-0472">Membrane</keyword>
<evidence type="ECO:0000313" key="5">
    <source>
        <dbReference type="EMBL" id="CAH9142330.1"/>
    </source>
</evidence>
<dbReference type="GO" id="GO:0005773">
    <property type="term" value="C:vacuole"/>
    <property type="evidence" value="ECO:0007669"/>
    <property type="project" value="TreeGrafter"/>
</dbReference>
<accession>A0AAV0G3H0</accession>
<name>A0AAV0G3H0_9ASTE</name>
<keyword evidence="3" id="KW-0732">Signal</keyword>
<dbReference type="InterPro" id="IPR029058">
    <property type="entry name" value="AB_hydrolase_fold"/>
</dbReference>
<organism evidence="5 6">
    <name type="scientific">Cuscuta epithymum</name>
    <dbReference type="NCBI Taxonomy" id="186058"/>
    <lineage>
        <taxon>Eukaryota</taxon>
        <taxon>Viridiplantae</taxon>
        <taxon>Streptophyta</taxon>
        <taxon>Embryophyta</taxon>
        <taxon>Tracheophyta</taxon>
        <taxon>Spermatophyta</taxon>
        <taxon>Magnoliopsida</taxon>
        <taxon>eudicotyledons</taxon>
        <taxon>Gunneridae</taxon>
        <taxon>Pentapetalae</taxon>
        <taxon>asterids</taxon>
        <taxon>lamiids</taxon>
        <taxon>Solanales</taxon>
        <taxon>Convolvulaceae</taxon>
        <taxon>Cuscuteae</taxon>
        <taxon>Cuscuta</taxon>
        <taxon>Cuscuta subgen. Cuscuta</taxon>
    </lineage>
</organism>
<feature type="chain" id="PRO_5044713531" evidence="3">
    <location>
        <begin position="25"/>
        <end position="469"/>
    </location>
</feature>
<dbReference type="Gene3D" id="3.40.50.11320">
    <property type="match status" value="1"/>
</dbReference>
<feature type="transmembrane region" description="Helical" evidence="2">
    <location>
        <begin position="74"/>
        <end position="93"/>
    </location>
</feature>
<dbReference type="GO" id="GO:0006508">
    <property type="term" value="P:proteolysis"/>
    <property type="evidence" value="ECO:0007669"/>
    <property type="project" value="InterPro"/>
</dbReference>
<dbReference type="FunFam" id="3.40.50.1820:FF:000211">
    <property type="entry name" value="Carboxypeptidase"/>
    <property type="match status" value="1"/>
</dbReference>
<keyword evidence="2" id="KW-1133">Transmembrane helix</keyword>
<evidence type="ECO:0000256" key="2">
    <source>
        <dbReference type="SAM" id="Phobius"/>
    </source>
</evidence>
<dbReference type="PRINTS" id="PR00724">
    <property type="entry name" value="CRBOXYPTASEC"/>
</dbReference>
<dbReference type="PANTHER" id="PTHR11802:SF349">
    <property type="entry name" value="SERINE CARBOXYPEPTIDASE-LIKE 46"/>
    <property type="match status" value="1"/>
</dbReference>